<reference evidence="1" key="1">
    <citation type="journal article" date="2014" name="Front. Microbiol.">
        <title>High frequency of phylogenetically diverse reductive dehalogenase-homologous genes in deep subseafloor sedimentary metagenomes.</title>
        <authorList>
            <person name="Kawai M."/>
            <person name="Futagami T."/>
            <person name="Toyoda A."/>
            <person name="Takaki Y."/>
            <person name="Nishi S."/>
            <person name="Hori S."/>
            <person name="Arai W."/>
            <person name="Tsubouchi T."/>
            <person name="Morono Y."/>
            <person name="Uchiyama I."/>
            <person name="Ito T."/>
            <person name="Fujiyama A."/>
            <person name="Inagaki F."/>
            <person name="Takami H."/>
        </authorList>
    </citation>
    <scope>NUCLEOTIDE SEQUENCE</scope>
    <source>
        <strain evidence="1">Expedition CK06-06</strain>
    </source>
</reference>
<feature type="non-terminal residue" evidence="1">
    <location>
        <position position="1"/>
    </location>
</feature>
<organism evidence="1">
    <name type="scientific">marine sediment metagenome</name>
    <dbReference type="NCBI Taxonomy" id="412755"/>
    <lineage>
        <taxon>unclassified sequences</taxon>
        <taxon>metagenomes</taxon>
        <taxon>ecological metagenomes</taxon>
    </lineage>
</organism>
<protein>
    <recommendedName>
        <fullName evidence="2">ABC transporter domain-containing protein</fullName>
    </recommendedName>
</protein>
<sequence length="442" mass="51712">DNKFENFQIKNNPYYREIRISYPNFATKLKIKFEKYPILPSFSFSRSLSRIITEKRFNEEEIIKNWDIENPPHVLEIIEIICEIVSKQVKLEPLKENSQYLVLNNVSVGEAINNLSFKIHRGKSIGIMYDEEYLNNADHRLDLLNLFENIAGSQLDFSGSIEIFGNSIKSLSKEEKEKIFLLPPAYDSVITNMKVKKAIQYKINLNERYKERKNVFNAILKNAGLSQSIDEIIEDLISDTTYKFNRKKQFLKNVLEETGMLNKKNKKFSELTPLEYLLFSIARALIQAPTIIMFSIPYGILGKLEYEKFNNYMDKIKQEFHVIMIFHGSEEIASNCDQILTITKIASKIGSFKDYIKDLPQYGEILTIELNDPEEFLIRKLKEMEEIEVIIEERKNEKYKIFLKSNTNNVIVKITELFGPRLQCFKKSTASIGEYLEFVENK</sequence>
<accession>X1FF79</accession>
<dbReference type="SUPFAM" id="SSF52540">
    <property type="entry name" value="P-loop containing nucleoside triphosphate hydrolases"/>
    <property type="match status" value="1"/>
</dbReference>
<name>X1FF79_9ZZZZ</name>
<dbReference type="InterPro" id="IPR027417">
    <property type="entry name" value="P-loop_NTPase"/>
</dbReference>
<dbReference type="AlphaFoldDB" id="X1FF79"/>
<comment type="caution">
    <text evidence="1">The sequence shown here is derived from an EMBL/GenBank/DDBJ whole genome shotgun (WGS) entry which is preliminary data.</text>
</comment>
<evidence type="ECO:0008006" key="2">
    <source>
        <dbReference type="Google" id="ProtNLM"/>
    </source>
</evidence>
<gene>
    <name evidence="1" type="ORF">S03H2_02892</name>
</gene>
<evidence type="ECO:0000313" key="1">
    <source>
        <dbReference type="EMBL" id="GAH28034.1"/>
    </source>
</evidence>
<proteinExistence type="predicted"/>
<dbReference type="EMBL" id="BARU01001016">
    <property type="protein sequence ID" value="GAH28034.1"/>
    <property type="molecule type" value="Genomic_DNA"/>
</dbReference>
<dbReference type="Gene3D" id="3.40.50.300">
    <property type="entry name" value="P-loop containing nucleotide triphosphate hydrolases"/>
    <property type="match status" value="1"/>
</dbReference>